<gene>
    <name evidence="1" type="ORF">SAMN06893097_104276</name>
</gene>
<evidence type="ECO:0000313" key="2">
    <source>
        <dbReference type="Proteomes" id="UP000219514"/>
    </source>
</evidence>
<dbReference type="Proteomes" id="UP000219514">
    <property type="component" value="Unassembled WGS sequence"/>
</dbReference>
<dbReference type="AlphaFoldDB" id="A0A285EET8"/>
<organism evidence="1 2">
    <name type="scientific">Geodermatophilus sabuli</name>
    <dbReference type="NCBI Taxonomy" id="1564158"/>
    <lineage>
        <taxon>Bacteria</taxon>
        <taxon>Bacillati</taxon>
        <taxon>Actinomycetota</taxon>
        <taxon>Actinomycetes</taxon>
        <taxon>Geodermatophilales</taxon>
        <taxon>Geodermatophilaceae</taxon>
        <taxon>Geodermatophilus</taxon>
    </lineage>
</organism>
<keyword evidence="2" id="KW-1185">Reference proteome</keyword>
<accession>A0A285EET8</accession>
<reference evidence="1 2" key="1">
    <citation type="submission" date="2017-09" db="EMBL/GenBank/DDBJ databases">
        <authorList>
            <person name="Ehlers B."/>
            <person name="Leendertz F.H."/>
        </authorList>
    </citation>
    <scope>NUCLEOTIDE SEQUENCE [LARGE SCALE GENOMIC DNA]</scope>
    <source>
        <strain evidence="1 2">DSM 46844</strain>
    </source>
</reference>
<dbReference type="RefSeq" id="WP_097206566.1">
    <property type="nucleotide sequence ID" value="NZ_JACHXB010000002.1"/>
</dbReference>
<dbReference type="EMBL" id="OBDO01000004">
    <property type="protein sequence ID" value="SNX96561.1"/>
    <property type="molecule type" value="Genomic_DNA"/>
</dbReference>
<name>A0A285EET8_9ACTN</name>
<evidence type="ECO:0000313" key="1">
    <source>
        <dbReference type="EMBL" id="SNX96561.1"/>
    </source>
</evidence>
<dbReference type="OrthoDB" id="5194947at2"/>
<sequence>MSVMTTDGAPDVLLVEFELARLDLAAATAALRHKDTPTARGEVANCRARIDRILDSWNAGVRVPL</sequence>
<protein>
    <submittedName>
        <fullName evidence="1">Uncharacterized protein</fullName>
    </submittedName>
</protein>
<proteinExistence type="predicted"/>